<evidence type="ECO:0000256" key="5">
    <source>
        <dbReference type="SAM" id="MobiDB-lite"/>
    </source>
</evidence>
<dbReference type="PANTHER" id="PTHR30055">
    <property type="entry name" value="HTH-TYPE TRANSCRIPTIONAL REGULATOR RUTR"/>
    <property type="match status" value="1"/>
</dbReference>
<dbReference type="Proteomes" id="UP000024816">
    <property type="component" value="Unassembled WGS sequence"/>
</dbReference>
<dbReference type="InterPro" id="IPR001647">
    <property type="entry name" value="HTH_TetR"/>
</dbReference>
<dbReference type="Pfam" id="PF00440">
    <property type="entry name" value="TetR_N"/>
    <property type="match status" value="1"/>
</dbReference>
<organism evidence="7 8">
    <name type="scientific">Hyphomonas jannaschiana VP2</name>
    <dbReference type="NCBI Taxonomy" id="1280952"/>
    <lineage>
        <taxon>Bacteria</taxon>
        <taxon>Pseudomonadati</taxon>
        <taxon>Pseudomonadota</taxon>
        <taxon>Alphaproteobacteria</taxon>
        <taxon>Hyphomonadales</taxon>
        <taxon>Hyphomonadaceae</taxon>
        <taxon>Hyphomonas</taxon>
    </lineage>
</organism>
<evidence type="ECO:0000256" key="3">
    <source>
        <dbReference type="ARBA" id="ARBA00023163"/>
    </source>
</evidence>
<keyword evidence="3" id="KW-0804">Transcription</keyword>
<feature type="domain" description="HTH tetR-type" evidence="6">
    <location>
        <begin position="22"/>
        <end position="81"/>
    </location>
</feature>
<dbReference type="PANTHER" id="PTHR30055:SF234">
    <property type="entry name" value="HTH-TYPE TRANSCRIPTIONAL REGULATOR BETI"/>
    <property type="match status" value="1"/>
</dbReference>
<evidence type="ECO:0000313" key="8">
    <source>
        <dbReference type="Proteomes" id="UP000024816"/>
    </source>
</evidence>
<evidence type="ECO:0000256" key="4">
    <source>
        <dbReference type="PROSITE-ProRule" id="PRU00335"/>
    </source>
</evidence>
<dbReference type="RefSeq" id="WP_051597694.1">
    <property type="nucleotide sequence ID" value="NZ_ARYJ01000009.1"/>
</dbReference>
<evidence type="ECO:0000313" key="7">
    <source>
        <dbReference type="EMBL" id="KCZ87201.1"/>
    </source>
</evidence>
<dbReference type="GO" id="GO:0003700">
    <property type="term" value="F:DNA-binding transcription factor activity"/>
    <property type="evidence" value="ECO:0007669"/>
    <property type="project" value="TreeGrafter"/>
</dbReference>
<accession>A0A059F9G4</accession>
<dbReference type="OrthoDB" id="8911656at2"/>
<keyword evidence="2 4" id="KW-0238">DNA-binding</keyword>
<feature type="DNA-binding region" description="H-T-H motif" evidence="4">
    <location>
        <begin position="44"/>
        <end position="63"/>
    </location>
</feature>
<evidence type="ECO:0000259" key="6">
    <source>
        <dbReference type="PROSITE" id="PS50977"/>
    </source>
</evidence>
<dbReference type="Gene3D" id="1.10.357.10">
    <property type="entry name" value="Tetracycline Repressor, domain 2"/>
    <property type="match status" value="1"/>
</dbReference>
<reference evidence="7 8" key="1">
    <citation type="journal article" date="2014" name="Antonie Van Leeuwenhoek">
        <title>Hyphomonas beringensis sp. nov. and Hyphomonas chukchiensis sp. nov., isolated from surface seawater of the Bering Sea and Chukchi Sea.</title>
        <authorList>
            <person name="Li C."/>
            <person name="Lai Q."/>
            <person name="Li G."/>
            <person name="Dong C."/>
            <person name="Wang J."/>
            <person name="Liao Y."/>
            <person name="Shao Z."/>
        </authorList>
    </citation>
    <scope>NUCLEOTIDE SEQUENCE [LARGE SCALE GENOMIC DNA]</scope>
    <source>
        <strain evidence="7 8">VP2</strain>
    </source>
</reference>
<dbReference type="PATRIC" id="fig|1280952.3.peg.2683"/>
<dbReference type="GO" id="GO:0000976">
    <property type="term" value="F:transcription cis-regulatory region binding"/>
    <property type="evidence" value="ECO:0007669"/>
    <property type="project" value="TreeGrafter"/>
</dbReference>
<dbReference type="EMBL" id="ARYJ01000009">
    <property type="protein sequence ID" value="KCZ87201.1"/>
    <property type="molecule type" value="Genomic_DNA"/>
</dbReference>
<gene>
    <name evidence="7" type="ORF">HJA_13405</name>
</gene>
<keyword evidence="1" id="KW-0805">Transcription regulation</keyword>
<dbReference type="SUPFAM" id="SSF46689">
    <property type="entry name" value="Homeodomain-like"/>
    <property type="match status" value="1"/>
</dbReference>
<proteinExistence type="predicted"/>
<feature type="region of interest" description="Disordered" evidence="5">
    <location>
        <begin position="1"/>
        <end position="20"/>
    </location>
</feature>
<comment type="caution">
    <text evidence="7">The sequence shown here is derived from an EMBL/GenBank/DDBJ whole genome shotgun (WGS) entry which is preliminary data.</text>
</comment>
<dbReference type="STRING" id="1280952.HJA_13405"/>
<dbReference type="InterPro" id="IPR009057">
    <property type="entry name" value="Homeodomain-like_sf"/>
</dbReference>
<dbReference type="PROSITE" id="PS50977">
    <property type="entry name" value="HTH_TETR_2"/>
    <property type="match status" value="1"/>
</dbReference>
<feature type="compositionally biased region" description="Polar residues" evidence="5">
    <location>
        <begin position="1"/>
        <end position="11"/>
    </location>
</feature>
<keyword evidence="8" id="KW-1185">Reference proteome</keyword>
<evidence type="ECO:0000256" key="2">
    <source>
        <dbReference type="ARBA" id="ARBA00023125"/>
    </source>
</evidence>
<sequence>MATDQATQDQTHVSDGRRLRSERNKQKIVSAMMELVREGDYDPSVASIAERAGVGLRTVFRHFDDVDTLYREMSGQIEARILPEIAKPLTAIDWQGRVKEMMERRIRVFEDVMPVRICALARRYRSELLMANHKRFVAHETAALALALPPEVLENEPLKLAFDVALSFDTWRRMRQDQGFSRAKATSVLDTMLDALIAAAE</sequence>
<protein>
    <recommendedName>
        <fullName evidence="6">HTH tetR-type domain-containing protein</fullName>
    </recommendedName>
</protein>
<dbReference type="InterPro" id="IPR050109">
    <property type="entry name" value="HTH-type_TetR-like_transc_reg"/>
</dbReference>
<dbReference type="eggNOG" id="COG1309">
    <property type="taxonomic scope" value="Bacteria"/>
</dbReference>
<dbReference type="AlphaFoldDB" id="A0A059F9G4"/>
<evidence type="ECO:0000256" key="1">
    <source>
        <dbReference type="ARBA" id="ARBA00023015"/>
    </source>
</evidence>
<name>A0A059F9G4_9PROT</name>